<evidence type="ECO:0000313" key="7">
    <source>
        <dbReference type="Proteomes" id="UP001267878"/>
    </source>
</evidence>
<keyword evidence="4" id="KW-0472">Membrane</keyword>
<proteinExistence type="predicted"/>
<evidence type="ECO:0000313" key="6">
    <source>
        <dbReference type="EMBL" id="MDR7099237.1"/>
    </source>
</evidence>
<keyword evidence="2" id="KW-0802">TPR repeat</keyword>
<organism evidence="6 7">
    <name type="scientific">Agrilutibacter niabensis</name>
    <dbReference type="NCBI Taxonomy" id="380628"/>
    <lineage>
        <taxon>Bacteria</taxon>
        <taxon>Pseudomonadati</taxon>
        <taxon>Pseudomonadota</taxon>
        <taxon>Gammaproteobacteria</taxon>
        <taxon>Lysobacterales</taxon>
        <taxon>Lysobacteraceae</taxon>
        <taxon>Agrilutibacter</taxon>
    </lineage>
</organism>
<feature type="DNA-binding region" description="OmpR/PhoB-type" evidence="3">
    <location>
        <begin position="14"/>
        <end position="112"/>
    </location>
</feature>
<dbReference type="Pfam" id="PF13176">
    <property type="entry name" value="TPR_7"/>
    <property type="match status" value="1"/>
</dbReference>
<name>A0ABU1VP22_9GAMM</name>
<comment type="caution">
    <text evidence="6">The sequence shown here is derived from an EMBL/GenBank/DDBJ whole genome shotgun (WGS) entry which is preliminary data.</text>
</comment>
<dbReference type="InterPro" id="IPR016032">
    <property type="entry name" value="Sig_transdc_resp-reg_C-effctor"/>
</dbReference>
<feature type="transmembrane region" description="Helical" evidence="4">
    <location>
        <begin position="181"/>
        <end position="198"/>
    </location>
</feature>
<protein>
    <submittedName>
        <fullName evidence="6">TolB-like protein/DNA-binding winged helix-turn-helix (WHTH) protein/Flp pilus assembly protein TadD</fullName>
    </submittedName>
</protein>
<dbReference type="Gene3D" id="1.25.40.10">
    <property type="entry name" value="Tetratricopeptide repeat domain"/>
    <property type="match status" value="3"/>
</dbReference>
<dbReference type="InterPro" id="IPR019734">
    <property type="entry name" value="TPR_rpt"/>
</dbReference>
<evidence type="ECO:0000256" key="2">
    <source>
        <dbReference type="PROSITE-ProRule" id="PRU00339"/>
    </source>
</evidence>
<dbReference type="SMART" id="SM00862">
    <property type="entry name" value="Trans_reg_C"/>
    <property type="match status" value="1"/>
</dbReference>
<feature type="repeat" description="TPR" evidence="2">
    <location>
        <begin position="506"/>
        <end position="539"/>
    </location>
</feature>
<dbReference type="Pfam" id="PF13432">
    <property type="entry name" value="TPR_16"/>
    <property type="match status" value="3"/>
</dbReference>
<dbReference type="CDD" id="cd00383">
    <property type="entry name" value="trans_reg_C"/>
    <property type="match status" value="1"/>
</dbReference>
<dbReference type="PROSITE" id="PS51755">
    <property type="entry name" value="OMPR_PHOB"/>
    <property type="match status" value="1"/>
</dbReference>
<dbReference type="InterPro" id="IPR001867">
    <property type="entry name" value="OmpR/PhoB-type_DNA-bd"/>
</dbReference>
<dbReference type="PROSITE" id="PS50005">
    <property type="entry name" value="TPR"/>
    <property type="match status" value="3"/>
</dbReference>
<evidence type="ECO:0000256" key="4">
    <source>
        <dbReference type="SAM" id="Phobius"/>
    </source>
</evidence>
<accession>A0ABU1VP22</accession>
<dbReference type="PANTHER" id="PTHR12558:SF13">
    <property type="entry name" value="CELL DIVISION CYCLE PROTEIN 27 HOMOLOG"/>
    <property type="match status" value="1"/>
</dbReference>
<dbReference type="InterPro" id="IPR011990">
    <property type="entry name" value="TPR-like_helical_dom_sf"/>
</dbReference>
<dbReference type="Gene3D" id="3.40.50.10610">
    <property type="entry name" value="ABC-type transport auxiliary lipoprotein component"/>
    <property type="match status" value="1"/>
</dbReference>
<dbReference type="InterPro" id="IPR036388">
    <property type="entry name" value="WH-like_DNA-bd_sf"/>
</dbReference>
<gene>
    <name evidence="6" type="ORF">J2X04_001584</name>
</gene>
<reference evidence="6 7" key="1">
    <citation type="submission" date="2023-07" db="EMBL/GenBank/DDBJ databases">
        <title>Sorghum-associated microbial communities from plants grown in Nebraska, USA.</title>
        <authorList>
            <person name="Schachtman D."/>
        </authorList>
    </citation>
    <scope>NUCLEOTIDE SEQUENCE [LARGE SCALE GENOMIC DNA]</scope>
    <source>
        <strain evidence="6 7">BE187</strain>
    </source>
</reference>
<dbReference type="Gene3D" id="1.10.10.10">
    <property type="entry name" value="Winged helix-like DNA-binding domain superfamily/Winged helix DNA-binding domain"/>
    <property type="match status" value="1"/>
</dbReference>
<dbReference type="RefSeq" id="WP_310053441.1">
    <property type="nucleotide sequence ID" value="NZ_JAVDVW010000001.1"/>
</dbReference>
<evidence type="ECO:0000259" key="5">
    <source>
        <dbReference type="PROSITE" id="PS51755"/>
    </source>
</evidence>
<keyword evidence="4" id="KW-0812">Transmembrane</keyword>
<dbReference type="SUPFAM" id="SSF48452">
    <property type="entry name" value="TPR-like"/>
    <property type="match status" value="2"/>
</dbReference>
<keyword evidence="1 3" id="KW-0238">DNA-binding</keyword>
<feature type="domain" description="OmpR/PhoB-type" evidence="5">
    <location>
        <begin position="14"/>
        <end position="112"/>
    </location>
</feature>
<dbReference type="SUPFAM" id="SSF46894">
    <property type="entry name" value="C-terminal effector domain of the bipartite response regulators"/>
    <property type="match status" value="1"/>
</dbReference>
<feature type="repeat" description="TPR" evidence="2">
    <location>
        <begin position="540"/>
        <end position="573"/>
    </location>
</feature>
<sequence length="743" mass="80138">MDAGGHTGSAKNGGDGYRFGPFLVDAAAYTLTRDGELQALEPKALAVLLHLLRHAGELVRHDELLDAVWGHRHVTPGVLTRAIAQLRHVLEDDSHHPQYIQTQHGLGYRFIGELRSWPEADGPPAHATVAPAAETEPARVREDGMAGDTHRAATVDISAATATAALPRPVRAPARRRWRRAWLLAALLLAGSGGWILYRVSPRAPALPSEASIAVLPFTSLSQNQDDSYFAEGLAVELHSALAGVPGLKVAACRARSACGMRGADARKLGKLLGVATVLDADVRREGRQVRVNARLTDTRTGYTLWSGSYDRQLNGVFALQSQLAGDVVKSLLGVLPRERDTQALTQRLAPTRNVAAYDAYLHGVQQLEHRDDSDGKGGTRAIGFFSEALAADPSFARAQAGICRAEIIEFEGAHDAAAFERAQAACQRAATMDPSLREVSLALGDLYRARGDNAQAVEQYGKALDALALRPDAYVGLARAESAQGNNDVALDYFERARQLRPGDPNTYRALGFEHYVQGNMPKAIAGFATAATLAPDDEDIWASLGGLYMVSGDAARAADAYTRSLKIKPNYVALTNLGSLRYEQGHYAEAADFYRRASQMDNSDYRTWGNLGDALSAVPATASQARAAYERAARMAQEYVDIKPSDAHAIAVLAWYRANLGQEPEARRLIERANALNVEEGEVAFWAAQSLALLGDPDGARTWAQRACDGGINTQRLEASPLLKPLLAGITPRQQTVGKDR</sequence>
<dbReference type="Pfam" id="PF00486">
    <property type="entry name" value="Trans_reg_C"/>
    <property type="match status" value="1"/>
</dbReference>
<evidence type="ECO:0000256" key="3">
    <source>
        <dbReference type="PROSITE-ProRule" id="PRU01091"/>
    </source>
</evidence>
<dbReference type="PANTHER" id="PTHR12558">
    <property type="entry name" value="CELL DIVISION CYCLE 16,23,27"/>
    <property type="match status" value="1"/>
</dbReference>
<feature type="repeat" description="TPR" evidence="2">
    <location>
        <begin position="472"/>
        <end position="505"/>
    </location>
</feature>
<evidence type="ECO:0000256" key="1">
    <source>
        <dbReference type="ARBA" id="ARBA00023125"/>
    </source>
</evidence>
<dbReference type="EMBL" id="JAVDVW010000001">
    <property type="protein sequence ID" value="MDR7099237.1"/>
    <property type="molecule type" value="Genomic_DNA"/>
</dbReference>
<keyword evidence="4" id="KW-1133">Transmembrane helix</keyword>
<keyword evidence="7" id="KW-1185">Reference proteome</keyword>
<dbReference type="SMART" id="SM00028">
    <property type="entry name" value="TPR"/>
    <property type="match status" value="5"/>
</dbReference>
<dbReference type="Proteomes" id="UP001267878">
    <property type="component" value="Unassembled WGS sequence"/>
</dbReference>